<accession>K0RD47</accession>
<proteinExistence type="predicted"/>
<name>K0RD47_THAOC</name>
<feature type="compositionally biased region" description="Basic and acidic residues" evidence="1">
    <location>
        <begin position="203"/>
        <end position="214"/>
    </location>
</feature>
<feature type="compositionally biased region" description="Basic and acidic residues" evidence="1">
    <location>
        <begin position="275"/>
        <end position="285"/>
    </location>
</feature>
<keyword evidence="3" id="KW-1185">Reference proteome</keyword>
<dbReference type="Proteomes" id="UP000266841">
    <property type="component" value="Unassembled WGS sequence"/>
</dbReference>
<protein>
    <submittedName>
        <fullName evidence="2">Uncharacterized protein</fullName>
    </submittedName>
</protein>
<feature type="compositionally biased region" description="Polar residues" evidence="1">
    <location>
        <begin position="132"/>
        <end position="142"/>
    </location>
</feature>
<dbReference type="AlphaFoldDB" id="K0RD47"/>
<feature type="region of interest" description="Disordered" evidence="1">
    <location>
        <begin position="164"/>
        <end position="312"/>
    </location>
</feature>
<dbReference type="EMBL" id="AGNL01047415">
    <property type="protein sequence ID" value="EJK47021.1"/>
    <property type="molecule type" value="Genomic_DNA"/>
</dbReference>
<reference evidence="2 3" key="1">
    <citation type="journal article" date="2012" name="Genome Biol.">
        <title>Genome and low-iron response of an oceanic diatom adapted to chronic iron limitation.</title>
        <authorList>
            <person name="Lommer M."/>
            <person name="Specht M."/>
            <person name="Roy A.S."/>
            <person name="Kraemer L."/>
            <person name="Andreson R."/>
            <person name="Gutowska M.A."/>
            <person name="Wolf J."/>
            <person name="Bergner S.V."/>
            <person name="Schilhabel M.B."/>
            <person name="Klostermeier U.C."/>
            <person name="Beiko R.G."/>
            <person name="Rosenstiel P."/>
            <person name="Hippler M."/>
            <person name="Laroche J."/>
        </authorList>
    </citation>
    <scope>NUCLEOTIDE SEQUENCE [LARGE SCALE GENOMIC DNA]</scope>
    <source>
        <strain evidence="2 3">CCMP1005</strain>
    </source>
</reference>
<gene>
    <name evidence="2" type="ORF">THAOC_34288</name>
</gene>
<evidence type="ECO:0000256" key="1">
    <source>
        <dbReference type="SAM" id="MobiDB-lite"/>
    </source>
</evidence>
<comment type="caution">
    <text evidence="2">The sequence shown here is derived from an EMBL/GenBank/DDBJ whole genome shotgun (WGS) entry which is preliminary data.</text>
</comment>
<organism evidence="2 3">
    <name type="scientific">Thalassiosira oceanica</name>
    <name type="common">Marine diatom</name>
    <dbReference type="NCBI Taxonomy" id="159749"/>
    <lineage>
        <taxon>Eukaryota</taxon>
        <taxon>Sar</taxon>
        <taxon>Stramenopiles</taxon>
        <taxon>Ochrophyta</taxon>
        <taxon>Bacillariophyta</taxon>
        <taxon>Coscinodiscophyceae</taxon>
        <taxon>Thalassiosirophycidae</taxon>
        <taxon>Thalassiosirales</taxon>
        <taxon>Thalassiosiraceae</taxon>
        <taxon>Thalassiosira</taxon>
    </lineage>
</organism>
<sequence>MWDCQNLRGKAIGGRGISSGRPSQQVRRCLSRRVWLDAEVTDLSSLAIPTASLPLTAEGLDGSRARRRRSTTNWLLAGPAEQRTNDTLDDRGIERMCNPGGLRERGSSTRAGLVVWGIRAERRREHGAGDGASSTEPGQCKNSLAVPPNLPARLDRVTAARALGAPSSAEEGPGRGSAAVEGGQRGADGNAVLPRWTGGSARTSHERSVGDRLARPRPFQDVGTDLIRPRHDAASSSEDQNGGPVVYGRGGLESSPRALQVAHLKTGVFRPPPPKGEERRERSDGETTPALPGRRDGDDGEEPPPSSIQGGT</sequence>
<feature type="region of interest" description="Disordered" evidence="1">
    <location>
        <begin position="124"/>
        <end position="148"/>
    </location>
</feature>
<evidence type="ECO:0000313" key="3">
    <source>
        <dbReference type="Proteomes" id="UP000266841"/>
    </source>
</evidence>
<evidence type="ECO:0000313" key="2">
    <source>
        <dbReference type="EMBL" id="EJK47021.1"/>
    </source>
</evidence>